<proteinExistence type="predicted"/>
<gene>
    <name evidence="1" type="ORF">SDC9_126699</name>
</gene>
<name>A0A645CRE0_9ZZZZ</name>
<evidence type="ECO:0000313" key="1">
    <source>
        <dbReference type="EMBL" id="MPM79660.1"/>
    </source>
</evidence>
<dbReference type="EMBL" id="VSSQ01029501">
    <property type="protein sequence ID" value="MPM79660.1"/>
    <property type="molecule type" value="Genomic_DNA"/>
</dbReference>
<protein>
    <submittedName>
        <fullName evidence="1">Uncharacterized protein</fullName>
    </submittedName>
</protein>
<sequence length="41" mass="5022">MQTSISLRININLYPWQQSTIYQETAYTENKKEKMNNYKYS</sequence>
<comment type="caution">
    <text evidence="1">The sequence shown here is derived from an EMBL/GenBank/DDBJ whole genome shotgun (WGS) entry which is preliminary data.</text>
</comment>
<organism evidence="1">
    <name type="scientific">bioreactor metagenome</name>
    <dbReference type="NCBI Taxonomy" id="1076179"/>
    <lineage>
        <taxon>unclassified sequences</taxon>
        <taxon>metagenomes</taxon>
        <taxon>ecological metagenomes</taxon>
    </lineage>
</organism>
<accession>A0A645CRE0</accession>
<reference evidence="1" key="1">
    <citation type="submission" date="2019-08" db="EMBL/GenBank/DDBJ databases">
        <authorList>
            <person name="Kucharzyk K."/>
            <person name="Murdoch R.W."/>
            <person name="Higgins S."/>
            <person name="Loffler F."/>
        </authorList>
    </citation>
    <scope>NUCLEOTIDE SEQUENCE</scope>
</reference>
<dbReference type="AlphaFoldDB" id="A0A645CRE0"/>